<feature type="chain" id="PRO_5031475954" evidence="1">
    <location>
        <begin position="20"/>
        <end position="222"/>
    </location>
</feature>
<feature type="signal peptide" evidence="1">
    <location>
        <begin position="1"/>
        <end position="19"/>
    </location>
</feature>
<sequence>MIKRILVGCLAALAFSTQAAPISFFNVELNADAIALSDGAPGIGSQSSPPGAAPVIATAASIGTADIATAGAIADTGLLNASADVTGTGAGVSSAVGAARFFGSFVNGGWLILNLGLDPFEAVTGSGLSGVSLFARLTSGGVTLFEDIITASRTLDYYLTPGTVGTLELLLTSEASVGLGGANAGSAFASGLVTLVGTVPEPGTWLLFMLGAGTMLLVRRRA</sequence>
<keyword evidence="1" id="KW-0732">Signal</keyword>
<dbReference type="Pfam" id="PF07589">
    <property type="entry name" value="PEP-CTERM"/>
    <property type="match status" value="1"/>
</dbReference>
<comment type="caution">
    <text evidence="3">The sequence shown here is derived from an EMBL/GenBank/DDBJ whole genome shotgun (WGS) entry which is preliminary data.</text>
</comment>
<protein>
    <submittedName>
        <fullName evidence="3">PEP-CTERM sorting domain-containing protein</fullName>
    </submittedName>
</protein>
<gene>
    <name evidence="3" type="ORF">HQN59_09885</name>
</gene>
<name>A0A7Y6NMY9_9BURK</name>
<dbReference type="RefSeq" id="WP_176068697.1">
    <property type="nucleotide sequence ID" value="NZ_JABWMJ010000004.1"/>
</dbReference>
<proteinExistence type="predicted"/>
<feature type="domain" description="Ice-binding protein C-terminal" evidence="2">
    <location>
        <begin position="198"/>
        <end position="221"/>
    </location>
</feature>
<keyword evidence="4" id="KW-1185">Reference proteome</keyword>
<dbReference type="AlphaFoldDB" id="A0A7Y6NMY9"/>
<evidence type="ECO:0000259" key="2">
    <source>
        <dbReference type="Pfam" id="PF07589"/>
    </source>
</evidence>
<reference evidence="3 4" key="1">
    <citation type="submission" date="2020-06" db="EMBL/GenBank/DDBJ databases">
        <title>Schlegella sp. ID0723 isolated from air conditioner.</title>
        <authorList>
            <person name="Kim D.Y."/>
            <person name="Kim D.-U."/>
        </authorList>
    </citation>
    <scope>NUCLEOTIDE SEQUENCE [LARGE SCALE GENOMIC DNA]</scope>
    <source>
        <strain evidence="3 4">ID0723</strain>
    </source>
</reference>
<evidence type="ECO:0000313" key="4">
    <source>
        <dbReference type="Proteomes" id="UP000529637"/>
    </source>
</evidence>
<dbReference type="Proteomes" id="UP000529637">
    <property type="component" value="Unassembled WGS sequence"/>
</dbReference>
<evidence type="ECO:0000313" key="3">
    <source>
        <dbReference type="EMBL" id="NUZ06071.1"/>
    </source>
</evidence>
<evidence type="ECO:0000256" key="1">
    <source>
        <dbReference type="SAM" id="SignalP"/>
    </source>
</evidence>
<accession>A0A7Y6NMY9</accession>
<dbReference type="NCBIfam" id="TIGR02595">
    <property type="entry name" value="PEP_CTERM"/>
    <property type="match status" value="1"/>
</dbReference>
<organism evidence="3 4">
    <name type="scientific">Piscinibacter koreensis</name>
    <dbReference type="NCBI Taxonomy" id="2742824"/>
    <lineage>
        <taxon>Bacteria</taxon>
        <taxon>Pseudomonadati</taxon>
        <taxon>Pseudomonadota</taxon>
        <taxon>Betaproteobacteria</taxon>
        <taxon>Burkholderiales</taxon>
        <taxon>Sphaerotilaceae</taxon>
        <taxon>Piscinibacter</taxon>
    </lineage>
</organism>
<dbReference type="EMBL" id="JABWMJ010000004">
    <property type="protein sequence ID" value="NUZ06071.1"/>
    <property type="molecule type" value="Genomic_DNA"/>
</dbReference>
<dbReference type="InterPro" id="IPR013424">
    <property type="entry name" value="Ice-binding_C"/>
</dbReference>